<dbReference type="AlphaFoldDB" id="A0A2H0R9T7"/>
<evidence type="ECO:0000313" key="2">
    <source>
        <dbReference type="Proteomes" id="UP000230214"/>
    </source>
</evidence>
<dbReference type="Proteomes" id="UP000230214">
    <property type="component" value="Unassembled WGS sequence"/>
</dbReference>
<organism evidence="1 2">
    <name type="scientific">candidate division WWE3 bacterium CG10_big_fil_rev_8_21_14_0_10_32_10</name>
    <dbReference type="NCBI Taxonomy" id="1975090"/>
    <lineage>
        <taxon>Bacteria</taxon>
        <taxon>Katanobacteria</taxon>
    </lineage>
</organism>
<comment type="caution">
    <text evidence="1">The sequence shown here is derived from an EMBL/GenBank/DDBJ whole genome shotgun (WGS) entry which is preliminary data.</text>
</comment>
<protein>
    <submittedName>
        <fullName evidence="1">Uncharacterized protein</fullName>
    </submittedName>
</protein>
<sequence length="106" mass="12755">MIYMAIYVNKEKAKKYLSTPSEKEWFYLQNGKVLKNIYDLREYLNNCTEQEYSEHIRKDENDFYNWVIGVFGNGRLGEGLEKARTSNEARLYVDRNISMLERNIKR</sequence>
<name>A0A2H0R9T7_UNCKA</name>
<dbReference type="EMBL" id="PCXU01000031">
    <property type="protein sequence ID" value="PIR43237.1"/>
    <property type="molecule type" value="Genomic_DNA"/>
</dbReference>
<accession>A0A2H0R9T7</accession>
<evidence type="ECO:0000313" key="1">
    <source>
        <dbReference type="EMBL" id="PIR43237.1"/>
    </source>
</evidence>
<proteinExistence type="predicted"/>
<gene>
    <name evidence="1" type="ORF">COV24_03745</name>
</gene>
<reference evidence="1 2" key="1">
    <citation type="submission" date="2017-09" db="EMBL/GenBank/DDBJ databases">
        <title>Depth-based differentiation of microbial function through sediment-hosted aquifers and enrichment of novel symbionts in the deep terrestrial subsurface.</title>
        <authorList>
            <person name="Probst A.J."/>
            <person name="Ladd B."/>
            <person name="Jarett J.K."/>
            <person name="Geller-Mcgrath D.E."/>
            <person name="Sieber C.M."/>
            <person name="Emerson J.B."/>
            <person name="Anantharaman K."/>
            <person name="Thomas B.C."/>
            <person name="Malmstrom R."/>
            <person name="Stieglmeier M."/>
            <person name="Klingl A."/>
            <person name="Woyke T."/>
            <person name="Ryan C.M."/>
            <person name="Banfield J.F."/>
        </authorList>
    </citation>
    <scope>NUCLEOTIDE SEQUENCE [LARGE SCALE GENOMIC DNA]</scope>
    <source>
        <strain evidence="1">CG10_big_fil_rev_8_21_14_0_10_32_10</strain>
    </source>
</reference>